<keyword evidence="2" id="KW-1185">Reference proteome</keyword>
<sequence>MSDIQMDLYSDWLTTVKEIFRGSGHPLPEHVDDKETALAYFMQTAKTEHEAEQQCASNKERIIGLQKVIADNFEAVILPDIRSRTGYLGDRFSFKWVYNKGEHIIEEYSSYRIPL</sequence>
<reference evidence="1 2" key="1">
    <citation type="submission" date="2018-07" db="EMBL/GenBank/DDBJ databases">
        <title>Genomic Encyclopedia of Type Strains, Phase III (KMG-III): the genomes of soil and plant-associated and newly described type strains.</title>
        <authorList>
            <person name="Whitman W."/>
        </authorList>
    </citation>
    <scope>NUCLEOTIDE SEQUENCE [LARGE SCALE GENOMIC DNA]</scope>
    <source>
        <strain evidence="1 2">CECT 7506</strain>
    </source>
</reference>
<dbReference type="OrthoDB" id="2678759at2"/>
<comment type="caution">
    <text evidence="1">The sequence shown here is derived from an EMBL/GenBank/DDBJ whole genome shotgun (WGS) entry which is preliminary data.</text>
</comment>
<protein>
    <submittedName>
        <fullName evidence="1">Uncharacterized protein</fullName>
    </submittedName>
</protein>
<dbReference type="AlphaFoldDB" id="A0A368W6D3"/>
<accession>A0A368W6D3</accession>
<dbReference type="RefSeq" id="WP_114379327.1">
    <property type="nucleotide sequence ID" value="NZ_QPJD01000004.1"/>
</dbReference>
<name>A0A368W6D3_9BACL</name>
<dbReference type="EMBL" id="QPJD01000004">
    <property type="protein sequence ID" value="RCW49406.1"/>
    <property type="molecule type" value="Genomic_DNA"/>
</dbReference>
<dbReference type="Proteomes" id="UP000252415">
    <property type="component" value="Unassembled WGS sequence"/>
</dbReference>
<evidence type="ECO:0000313" key="2">
    <source>
        <dbReference type="Proteomes" id="UP000252415"/>
    </source>
</evidence>
<organism evidence="1 2">
    <name type="scientific">Paenibacillus prosopidis</name>
    <dbReference type="NCBI Taxonomy" id="630520"/>
    <lineage>
        <taxon>Bacteria</taxon>
        <taxon>Bacillati</taxon>
        <taxon>Bacillota</taxon>
        <taxon>Bacilli</taxon>
        <taxon>Bacillales</taxon>
        <taxon>Paenibacillaceae</taxon>
        <taxon>Paenibacillus</taxon>
    </lineage>
</organism>
<proteinExistence type="predicted"/>
<evidence type="ECO:0000313" key="1">
    <source>
        <dbReference type="EMBL" id="RCW49406.1"/>
    </source>
</evidence>
<gene>
    <name evidence="1" type="ORF">DFP97_10464</name>
</gene>